<dbReference type="Proteomes" id="UP000094068">
    <property type="component" value="Unassembled WGS sequence"/>
</dbReference>
<dbReference type="Pfam" id="PF13367">
    <property type="entry name" value="PrsW-protease"/>
    <property type="match status" value="1"/>
</dbReference>
<feature type="transmembrane region" description="Helical" evidence="1">
    <location>
        <begin position="197"/>
        <end position="214"/>
    </location>
</feature>
<dbReference type="InterPro" id="IPR026898">
    <property type="entry name" value="PrsW"/>
</dbReference>
<dbReference type="PANTHER" id="PTHR36844">
    <property type="entry name" value="PROTEASE PRSW"/>
    <property type="match status" value="1"/>
</dbReference>
<accession>A0A1E5GQN5</accession>
<keyword evidence="1" id="KW-1133">Transmembrane helix</keyword>
<dbReference type="EMBL" id="MIJZ01000001">
    <property type="protein sequence ID" value="OEG14550.1"/>
    <property type="molecule type" value="Genomic_DNA"/>
</dbReference>
<evidence type="ECO:0000313" key="2">
    <source>
        <dbReference type="EMBL" id="OEG14550.1"/>
    </source>
</evidence>
<reference evidence="3" key="1">
    <citation type="submission" date="2016-09" db="EMBL/GenBank/DDBJ databases">
        <authorList>
            <person name="Gulvik C.A."/>
        </authorList>
    </citation>
    <scope>NUCLEOTIDE SEQUENCE [LARGE SCALE GENOMIC DNA]</scope>
    <source>
        <strain evidence="3">DSM 23328</strain>
    </source>
</reference>
<dbReference type="PANTHER" id="PTHR36844:SF1">
    <property type="entry name" value="PROTEASE PRSW"/>
    <property type="match status" value="1"/>
</dbReference>
<dbReference type="AlphaFoldDB" id="A0A1E5GQN5"/>
<organism evidence="2 3">
    <name type="scientific">Enterococcus ureasiticus</name>
    <dbReference type="NCBI Taxonomy" id="903984"/>
    <lineage>
        <taxon>Bacteria</taxon>
        <taxon>Bacillati</taxon>
        <taxon>Bacillota</taxon>
        <taxon>Bacilli</taxon>
        <taxon>Lactobacillales</taxon>
        <taxon>Enterococcaceae</taxon>
        <taxon>Enterococcus</taxon>
    </lineage>
</organism>
<proteinExistence type="predicted"/>
<keyword evidence="1" id="KW-0812">Transmembrane</keyword>
<keyword evidence="1" id="KW-0472">Membrane</keyword>
<dbReference type="GO" id="GO:0008233">
    <property type="term" value="F:peptidase activity"/>
    <property type="evidence" value="ECO:0007669"/>
    <property type="project" value="InterPro"/>
</dbReference>
<evidence type="ECO:0008006" key="4">
    <source>
        <dbReference type="Google" id="ProtNLM"/>
    </source>
</evidence>
<feature type="transmembrane region" description="Helical" evidence="1">
    <location>
        <begin position="16"/>
        <end position="39"/>
    </location>
</feature>
<protein>
    <recommendedName>
        <fullName evidence="4">PrsW family intramembrane metalloprotease</fullName>
    </recommendedName>
</protein>
<gene>
    <name evidence="2" type="ORF">BCR21_05375</name>
</gene>
<keyword evidence="3" id="KW-1185">Reference proteome</keyword>
<feature type="transmembrane region" description="Helical" evidence="1">
    <location>
        <begin position="220"/>
        <end position="242"/>
    </location>
</feature>
<name>A0A1E5GQN5_9ENTE</name>
<feature type="transmembrane region" description="Helical" evidence="1">
    <location>
        <begin position="51"/>
        <end position="70"/>
    </location>
</feature>
<sequence length="257" mass="28348">MSYELDSIGLSNLNNSAYLVLFLTLLLLCLYIVPGTLLLKKFSSYFTIPSYIIVLAIFGGAFIPGWLSAFGNEFGASLISNLFGNSTSITSWMDSLTAPVVEESTKFLCVLLIIYLLKIKKLPEVFGVGVSVGLGFQIMEDISYVANTASESIQDVVPQVIIRISGSISSHWSYTGILSLGIICLVTKNKNISRRDGYLWFISPIVLHFLWNSPINEFELNGIAIVSAILTTLTIIIVIQIINQLKSLNHDTLRNNQ</sequence>
<dbReference type="STRING" id="903984.BCR21_05375"/>
<evidence type="ECO:0000256" key="1">
    <source>
        <dbReference type="SAM" id="Phobius"/>
    </source>
</evidence>
<comment type="caution">
    <text evidence="2">The sequence shown here is derived from an EMBL/GenBank/DDBJ whole genome shotgun (WGS) entry which is preliminary data.</text>
</comment>
<evidence type="ECO:0000313" key="3">
    <source>
        <dbReference type="Proteomes" id="UP000094068"/>
    </source>
</evidence>